<evidence type="ECO:0000256" key="4">
    <source>
        <dbReference type="PROSITE-ProRule" id="PRU00221"/>
    </source>
</evidence>
<reference evidence="6 7" key="2">
    <citation type="submission" date="2016-05" db="EMBL/GenBank/DDBJ databases">
        <title>Lineage-specific infection strategies underlie the spectrum of fungal disease in amphibians.</title>
        <authorList>
            <person name="Cuomo C.A."/>
            <person name="Farrer R.A."/>
            <person name="James T."/>
            <person name="Longcore J."/>
            <person name="Birren B."/>
        </authorList>
    </citation>
    <scope>NUCLEOTIDE SEQUENCE [LARGE SCALE GENOMIC DNA]</scope>
    <source>
        <strain evidence="6 7">JEL423</strain>
    </source>
</reference>
<dbReference type="InterPro" id="IPR051242">
    <property type="entry name" value="WD-EF-hand_domain"/>
</dbReference>
<evidence type="ECO:0000313" key="7">
    <source>
        <dbReference type="Proteomes" id="UP000077115"/>
    </source>
</evidence>
<keyword evidence="3" id="KW-0106">Calcium</keyword>
<feature type="domain" description="EF-hand" evidence="5">
    <location>
        <begin position="107"/>
        <end position="142"/>
    </location>
</feature>
<dbReference type="InterPro" id="IPR036322">
    <property type="entry name" value="WD40_repeat_dom_sf"/>
</dbReference>
<dbReference type="PANTHER" id="PTHR44324:SF4">
    <property type="entry name" value="WD40 REPEAT DOMAIN 95"/>
    <property type="match status" value="1"/>
</dbReference>
<dbReference type="EMBL" id="DS022311">
    <property type="protein sequence ID" value="OAJ44050.1"/>
    <property type="molecule type" value="Genomic_DNA"/>
</dbReference>
<dbReference type="GO" id="GO:0005509">
    <property type="term" value="F:calcium ion binding"/>
    <property type="evidence" value="ECO:0007669"/>
    <property type="project" value="InterPro"/>
</dbReference>
<evidence type="ECO:0000256" key="1">
    <source>
        <dbReference type="ARBA" id="ARBA00022574"/>
    </source>
</evidence>
<dbReference type="SUPFAM" id="SSF50969">
    <property type="entry name" value="YVTN repeat-like/Quinoprotein amine dehydrogenase"/>
    <property type="match status" value="1"/>
</dbReference>
<dbReference type="SMART" id="SM00320">
    <property type="entry name" value="WD40"/>
    <property type="match status" value="11"/>
</dbReference>
<dbReference type="OrthoDB" id="10251381at2759"/>
<dbReference type="Pfam" id="PF13499">
    <property type="entry name" value="EF-hand_7"/>
    <property type="match status" value="1"/>
</dbReference>
<protein>
    <recommendedName>
        <fullName evidence="5">EF-hand domain-containing protein</fullName>
    </recommendedName>
</protein>
<dbReference type="InterPro" id="IPR002048">
    <property type="entry name" value="EF_hand_dom"/>
</dbReference>
<feature type="repeat" description="WD" evidence="4">
    <location>
        <begin position="748"/>
        <end position="762"/>
    </location>
</feature>
<keyword evidence="1 4" id="KW-0853">WD repeat</keyword>
<sequence length="1156" mass="129663">MSTITTRDRRLPNAGLGTLARVNSAKDLAVASDIKPGRQRGGIKFHANTDRINIVKDPAMYRADREMNLAHFKELMNIFRLSSNSNTGTMSLEDFKSAFATVLGKGLTDEQMSILFMKIDANTDNEIDWDDFSTYMLLRAEGQKLMLEEAETRLFDADITHYPTAAAHKDIIVRIQYIESLKRYMSCSREGTLCYWNDRLKLQRAYKNAGQLCQDQIDEKRNQQAKTQSGSQHIRWIHDAVFMENVNKVALASDDHQITIHDGTTLEKALCFDLQNVNVLTLDYWTDKNNSNSTESMLFYGTDSGYVNVFTFNNDKMFKIGVRQKDHAEHIFLEKKGASNKALKNWGTLWKRRAHGDWAVKVKYIHDLHAIISCSPDPKESLVVAIMDYNRKWKVHVSPVHKGVNAFAYCRTPVALITGGTDRQLRLWNPHRLNHPIAAMKGHNSPIIDITVNELNGQVISLSVDTNIKIWDIRKQQCLQTISDSSFQKDDLVPAIMFNPHAKSIIAGIFHPIAYHLKEQTAVTETPKSHDFPIRSVMYNPAFKQVVSGCDGGVVNVWDALSGQKTFRFSEVHGKSEITAMSFDASGRRLATGGRDGTIKIWNFNNGQLLQELVKKDKTEVTGLAFIDMRDSMYFVATGWNRKITMFINDPDSLTVYPTFTWPDPTLSGGNVGRHEDDILSMAFCPPNILATSSYDGEIVICNLHSGHVLHKMRPIGKEEQVNRLKSKSIDKVLFLPKRNKMREAGSLVSAGSDGQIRFWNIILGTLLLEIDGTQGRNEGVFTMISNTPNTLLFTADALGWVNVFDIKETAINEYSPAAMPLVVSFHAHVRSVTSMDIIESQDVIITSSADCTIRMHTFKGEYIGIFGQSTMWELGNPQTYKHPLRPVDVLEKAKLEAERADALAEQANRDAYPTDLTFTGAHSSNRAPLSNYIANGPKSSLLGSLSKSMKYEGQSRLRQNDAFATTQSVNKLISSGFESTGLYELGRGKTITIPPLLTQTTTIPFSQINHSTPMLNTEVSHTQSFSTQLGKATPAINQQSLMQLPPIKPIQTYNSKIESINLGTTLRSYTRIKTADLFKNNNSSWYARSQYAHNTFQTQNKRKSHLKPLNIGQGTGLRVYYSLQPYELKDVDSSRLTAAELIGVDSTCKTEDSTP</sequence>
<dbReference type="PROSITE" id="PS00678">
    <property type="entry name" value="WD_REPEATS_1"/>
    <property type="match status" value="2"/>
</dbReference>
<proteinExistence type="predicted"/>
<dbReference type="Pfam" id="PF00400">
    <property type="entry name" value="WD40"/>
    <property type="match status" value="5"/>
</dbReference>
<keyword evidence="2" id="KW-0677">Repeat</keyword>
<name>A0A177WXE8_BATDL</name>
<dbReference type="Proteomes" id="UP000077115">
    <property type="component" value="Unassembled WGS sequence"/>
</dbReference>
<evidence type="ECO:0000256" key="3">
    <source>
        <dbReference type="ARBA" id="ARBA00022837"/>
    </source>
</evidence>
<dbReference type="AlphaFoldDB" id="A0A177WXE8"/>
<feature type="repeat" description="WD" evidence="4">
    <location>
        <begin position="527"/>
        <end position="568"/>
    </location>
</feature>
<accession>A0A177WXE8</accession>
<feature type="domain" description="EF-hand" evidence="5">
    <location>
        <begin position="70"/>
        <end position="105"/>
    </location>
</feature>
<feature type="repeat" description="WD" evidence="4">
    <location>
        <begin position="578"/>
        <end position="612"/>
    </location>
</feature>
<gene>
    <name evidence="6" type="ORF">BDEG_27334</name>
</gene>
<dbReference type="SUPFAM" id="SSF47473">
    <property type="entry name" value="EF-hand"/>
    <property type="match status" value="1"/>
</dbReference>
<dbReference type="PROSITE" id="PS50222">
    <property type="entry name" value="EF_HAND_2"/>
    <property type="match status" value="2"/>
</dbReference>
<dbReference type="eggNOG" id="KOG0266">
    <property type="taxonomic scope" value="Eukaryota"/>
</dbReference>
<dbReference type="Gene3D" id="1.10.238.10">
    <property type="entry name" value="EF-hand"/>
    <property type="match status" value="1"/>
</dbReference>
<dbReference type="SUPFAM" id="SSF50978">
    <property type="entry name" value="WD40 repeat-like"/>
    <property type="match status" value="1"/>
</dbReference>
<evidence type="ECO:0000259" key="5">
    <source>
        <dbReference type="PROSITE" id="PS50222"/>
    </source>
</evidence>
<dbReference type="PRINTS" id="PR00320">
    <property type="entry name" value="GPROTEINBRPT"/>
</dbReference>
<evidence type="ECO:0000313" key="6">
    <source>
        <dbReference type="EMBL" id="OAJ44050.1"/>
    </source>
</evidence>
<dbReference type="InterPro" id="IPR011992">
    <property type="entry name" value="EF-hand-dom_pair"/>
</dbReference>
<dbReference type="InterPro" id="IPR015943">
    <property type="entry name" value="WD40/YVTN_repeat-like_dom_sf"/>
</dbReference>
<dbReference type="InterPro" id="IPR020472">
    <property type="entry name" value="WD40_PAC1"/>
</dbReference>
<dbReference type="Gene3D" id="2.130.10.10">
    <property type="entry name" value="YVTN repeat-like/Quinoprotein amine dehydrogenase"/>
    <property type="match status" value="4"/>
</dbReference>
<dbReference type="PROSITE" id="PS50294">
    <property type="entry name" value="WD_REPEATS_REGION"/>
    <property type="match status" value="2"/>
</dbReference>
<dbReference type="InterPro" id="IPR019775">
    <property type="entry name" value="WD40_repeat_CS"/>
</dbReference>
<dbReference type="InterPro" id="IPR011044">
    <property type="entry name" value="Quino_amine_DH_bsu"/>
</dbReference>
<dbReference type="VEuPathDB" id="FungiDB:BDEG_27334"/>
<dbReference type="PROSITE" id="PS00018">
    <property type="entry name" value="EF_HAND_1"/>
    <property type="match status" value="1"/>
</dbReference>
<dbReference type="InterPro" id="IPR018247">
    <property type="entry name" value="EF_Hand_1_Ca_BS"/>
</dbReference>
<evidence type="ECO:0000256" key="2">
    <source>
        <dbReference type="ARBA" id="ARBA00022737"/>
    </source>
</evidence>
<reference evidence="6 7" key="1">
    <citation type="submission" date="2006-10" db="EMBL/GenBank/DDBJ databases">
        <title>The Genome Sequence of Batrachochytrium dendrobatidis JEL423.</title>
        <authorList>
            <consortium name="The Broad Institute Genome Sequencing Platform"/>
            <person name="Birren B."/>
            <person name="Lander E."/>
            <person name="Galagan J."/>
            <person name="Cuomo C."/>
            <person name="Devon K."/>
            <person name="Jaffe D."/>
            <person name="Butler J."/>
            <person name="Alvarez P."/>
            <person name="Gnerre S."/>
            <person name="Grabherr M."/>
            <person name="Kleber M."/>
            <person name="Mauceli E."/>
            <person name="Brockman W."/>
            <person name="Young S."/>
            <person name="LaButti K."/>
            <person name="Sykes S."/>
            <person name="DeCaprio D."/>
            <person name="Crawford M."/>
            <person name="Koehrsen M."/>
            <person name="Engels R."/>
            <person name="Montgomery P."/>
            <person name="Pearson M."/>
            <person name="Howarth C."/>
            <person name="Larson L."/>
            <person name="White J."/>
            <person name="O'Leary S."/>
            <person name="Kodira C."/>
            <person name="Zeng Q."/>
            <person name="Yandava C."/>
            <person name="Alvarado L."/>
            <person name="Longcore J."/>
            <person name="James T."/>
        </authorList>
    </citation>
    <scope>NUCLEOTIDE SEQUENCE [LARGE SCALE GENOMIC DNA]</scope>
    <source>
        <strain evidence="6 7">JEL423</strain>
    </source>
</reference>
<dbReference type="PANTHER" id="PTHR44324">
    <property type="entry name" value="WD40 REPEAT DOMAIN 95"/>
    <property type="match status" value="1"/>
</dbReference>
<organism evidence="6 7">
    <name type="scientific">Batrachochytrium dendrobatidis (strain JEL423)</name>
    <dbReference type="NCBI Taxonomy" id="403673"/>
    <lineage>
        <taxon>Eukaryota</taxon>
        <taxon>Fungi</taxon>
        <taxon>Fungi incertae sedis</taxon>
        <taxon>Chytridiomycota</taxon>
        <taxon>Chytridiomycota incertae sedis</taxon>
        <taxon>Chytridiomycetes</taxon>
        <taxon>Rhizophydiales</taxon>
        <taxon>Rhizophydiales incertae sedis</taxon>
        <taxon>Batrachochytrium</taxon>
    </lineage>
</organism>
<dbReference type="PROSITE" id="PS50082">
    <property type="entry name" value="WD_REPEATS_2"/>
    <property type="match status" value="4"/>
</dbReference>
<dbReference type="InterPro" id="IPR001680">
    <property type="entry name" value="WD40_rpt"/>
</dbReference>
<feature type="repeat" description="WD" evidence="4">
    <location>
        <begin position="440"/>
        <end position="481"/>
    </location>
</feature>